<feature type="domain" description="Zn(2)-C6 fungal-type" evidence="5">
    <location>
        <begin position="9"/>
        <end position="38"/>
    </location>
</feature>
<dbReference type="Gene3D" id="4.10.240.10">
    <property type="entry name" value="Zn(2)-C6 fungal-type DNA-binding domain"/>
    <property type="match status" value="1"/>
</dbReference>
<dbReference type="GO" id="GO:0008270">
    <property type="term" value="F:zinc ion binding"/>
    <property type="evidence" value="ECO:0007669"/>
    <property type="project" value="InterPro"/>
</dbReference>
<dbReference type="EMBL" id="AP024447">
    <property type="protein sequence ID" value="BCS26676.1"/>
    <property type="molecule type" value="Genomic_DNA"/>
</dbReference>
<dbReference type="SUPFAM" id="SSF57701">
    <property type="entry name" value="Zn2/Cys6 DNA-binding domain"/>
    <property type="match status" value="1"/>
</dbReference>
<evidence type="ECO:0000256" key="1">
    <source>
        <dbReference type="ARBA" id="ARBA00023015"/>
    </source>
</evidence>
<protein>
    <recommendedName>
        <fullName evidence="5">Zn(2)-C6 fungal-type domain-containing protein</fullName>
    </recommendedName>
</protein>
<evidence type="ECO:0000256" key="2">
    <source>
        <dbReference type="ARBA" id="ARBA00023125"/>
    </source>
</evidence>
<evidence type="ECO:0000259" key="5">
    <source>
        <dbReference type="PROSITE" id="PS50048"/>
    </source>
</evidence>
<keyword evidence="3" id="KW-0804">Transcription</keyword>
<reference evidence="6" key="2">
    <citation type="submission" date="2021-02" db="EMBL/GenBank/DDBJ databases">
        <title>Aspergillus puulaauensis MK2 genome sequence.</title>
        <authorList>
            <person name="Futagami T."/>
            <person name="Mori K."/>
            <person name="Kadooka C."/>
            <person name="Tanaka T."/>
        </authorList>
    </citation>
    <scope>NUCLEOTIDE SEQUENCE</scope>
    <source>
        <strain evidence="6">MK2</strain>
    </source>
</reference>
<dbReference type="InterPro" id="IPR036864">
    <property type="entry name" value="Zn2-C6_fun-type_DNA-bd_sf"/>
</dbReference>
<reference evidence="6" key="1">
    <citation type="submission" date="2021-01" db="EMBL/GenBank/DDBJ databases">
        <authorList>
            <consortium name="Aspergillus puulaauensis MK2 genome sequencing consortium"/>
            <person name="Kazuki M."/>
            <person name="Futagami T."/>
        </authorList>
    </citation>
    <scope>NUCLEOTIDE SEQUENCE</scope>
    <source>
        <strain evidence="6">MK2</strain>
    </source>
</reference>
<dbReference type="InterPro" id="IPR053175">
    <property type="entry name" value="DHMBA_Reg_Transcription_Factor"/>
</dbReference>
<dbReference type="Pfam" id="PF11951">
    <property type="entry name" value="Fungal_trans_2"/>
    <property type="match status" value="1"/>
</dbReference>
<dbReference type="RefSeq" id="XP_041558870.1">
    <property type="nucleotide sequence ID" value="XM_041706490.1"/>
</dbReference>
<dbReference type="OrthoDB" id="5429770at2759"/>
<keyword evidence="1" id="KW-0805">Transcription regulation</keyword>
<dbReference type="Pfam" id="PF00172">
    <property type="entry name" value="Zn_clus"/>
    <property type="match status" value="1"/>
</dbReference>
<gene>
    <name evidence="6" type="ORF">APUU_51387S</name>
</gene>
<dbReference type="KEGG" id="apuu:APUU_51387S"/>
<dbReference type="PANTHER" id="PTHR38791:SF5">
    <property type="entry name" value="TRANSCRIPTION FACTOR DBAG-RELATED"/>
    <property type="match status" value="1"/>
</dbReference>
<organism evidence="6 7">
    <name type="scientific">Aspergillus puulaauensis</name>
    <dbReference type="NCBI Taxonomy" id="1220207"/>
    <lineage>
        <taxon>Eukaryota</taxon>
        <taxon>Fungi</taxon>
        <taxon>Dikarya</taxon>
        <taxon>Ascomycota</taxon>
        <taxon>Pezizomycotina</taxon>
        <taxon>Eurotiomycetes</taxon>
        <taxon>Eurotiomycetidae</taxon>
        <taxon>Eurotiales</taxon>
        <taxon>Aspergillaceae</taxon>
        <taxon>Aspergillus</taxon>
    </lineage>
</organism>
<accession>A0A7R7XSC4</accession>
<dbReference type="GO" id="GO:0003677">
    <property type="term" value="F:DNA binding"/>
    <property type="evidence" value="ECO:0007669"/>
    <property type="project" value="UniProtKB-KW"/>
</dbReference>
<sequence>MYRGKPSSACAPCRKRRLKCDRRRPSCSQCIRMKKECVGYQDPTALRFFDQTNEVATKCQNRAAAENTAAVQPIFCISPSIQDQAIAHTLKCYVGTTKSQSVLAYLPDLLRTDPTDALQATLRAIGLASMAQIHKLPALRRSAGEEYSVALRAINQSLQDADTATSDSTLGTVVLLGLYEIVACHESDMVHGWVNHVRGAIKLLELRGEKQLASAVGIELFTVVRLQSAMSNVFYRTKYHTSPRVLSLAKLAMSACDGNFHPLEAFYNILLSLNDLSIAIEEAYTHDGFSGDVAPLITQAIRLDADLASWALSLGPSWQYRIVNTSQSPVGDLPFPPHDDEYHIYPNQRAVTLWNHYRLARLTLHELIQPIYLSISMRQDTAWPETQKTMAQSTAVSKELVKNICASVPYFFTSDGTRFTAGARLPWPLFVAADSVSASPYTRAWICLVLGTIGKFTGVQQARIMADGIKRGHHGMTLIPGKSQYV</sequence>
<dbReference type="InterPro" id="IPR021858">
    <property type="entry name" value="Fun_TF"/>
</dbReference>
<keyword evidence="4" id="KW-0539">Nucleus</keyword>
<name>A0A7R7XSC4_9EURO</name>
<proteinExistence type="predicted"/>
<evidence type="ECO:0000256" key="3">
    <source>
        <dbReference type="ARBA" id="ARBA00023163"/>
    </source>
</evidence>
<dbReference type="CDD" id="cd00067">
    <property type="entry name" value="GAL4"/>
    <property type="match status" value="1"/>
</dbReference>
<evidence type="ECO:0000313" key="7">
    <source>
        <dbReference type="Proteomes" id="UP000654913"/>
    </source>
</evidence>
<dbReference type="GeneID" id="64976681"/>
<dbReference type="PANTHER" id="PTHR38791">
    <property type="entry name" value="ZN(II)2CYS6 TRANSCRIPTION FACTOR (EUROFUNG)-RELATED-RELATED"/>
    <property type="match status" value="1"/>
</dbReference>
<keyword evidence="2" id="KW-0238">DNA-binding</keyword>
<dbReference type="SMART" id="SM00066">
    <property type="entry name" value="GAL4"/>
    <property type="match status" value="1"/>
</dbReference>
<keyword evidence="7" id="KW-1185">Reference proteome</keyword>
<dbReference type="PROSITE" id="PS00463">
    <property type="entry name" value="ZN2_CY6_FUNGAL_1"/>
    <property type="match status" value="1"/>
</dbReference>
<evidence type="ECO:0000313" key="6">
    <source>
        <dbReference type="EMBL" id="BCS26676.1"/>
    </source>
</evidence>
<dbReference type="InterPro" id="IPR001138">
    <property type="entry name" value="Zn2Cys6_DnaBD"/>
</dbReference>
<dbReference type="GO" id="GO:0000981">
    <property type="term" value="F:DNA-binding transcription factor activity, RNA polymerase II-specific"/>
    <property type="evidence" value="ECO:0007669"/>
    <property type="project" value="InterPro"/>
</dbReference>
<dbReference type="PROSITE" id="PS50048">
    <property type="entry name" value="ZN2_CY6_FUNGAL_2"/>
    <property type="match status" value="1"/>
</dbReference>
<dbReference type="AlphaFoldDB" id="A0A7R7XSC4"/>
<evidence type="ECO:0000256" key="4">
    <source>
        <dbReference type="ARBA" id="ARBA00023242"/>
    </source>
</evidence>
<dbReference type="Proteomes" id="UP000654913">
    <property type="component" value="Chromosome 5"/>
</dbReference>